<sequence>MFLLRGGWLTCITGKGDSLVDSGKKPGWVWIADLSGITQDGRRLFNRYLDIFATQIYFTIVGFSYNLNSLLRRLGD</sequence>
<organism evidence="1 2">
    <name type="scientific">Cochliobolus sativus</name>
    <name type="common">Common root rot and spot blotch fungus</name>
    <name type="synonym">Bipolaris sorokiniana</name>
    <dbReference type="NCBI Taxonomy" id="45130"/>
    <lineage>
        <taxon>Eukaryota</taxon>
        <taxon>Fungi</taxon>
        <taxon>Dikarya</taxon>
        <taxon>Ascomycota</taxon>
        <taxon>Pezizomycotina</taxon>
        <taxon>Dothideomycetes</taxon>
        <taxon>Pleosporomycetidae</taxon>
        <taxon>Pleosporales</taxon>
        <taxon>Pleosporineae</taxon>
        <taxon>Pleosporaceae</taxon>
        <taxon>Bipolaris</taxon>
    </lineage>
</organism>
<reference evidence="1" key="1">
    <citation type="submission" date="2019-11" db="EMBL/GenBank/DDBJ databases">
        <title>Bipolaris sorokiniana Genome sequencing.</title>
        <authorList>
            <person name="Wang H."/>
        </authorList>
    </citation>
    <scope>NUCLEOTIDE SEQUENCE</scope>
</reference>
<proteinExistence type="predicted"/>
<accession>A0A8H5ZLD2</accession>
<dbReference type="Proteomes" id="UP000624244">
    <property type="component" value="Unassembled WGS sequence"/>
</dbReference>
<evidence type="ECO:0000313" key="1">
    <source>
        <dbReference type="EMBL" id="KAF5852401.1"/>
    </source>
</evidence>
<dbReference type="EMBL" id="WNKQ01000003">
    <property type="protein sequence ID" value="KAF5852401.1"/>
    <property type="molecule type" value="Genomic_DNA"/>
</dbReference>
<evidence type="ECO:0000313" key="2">
    <source>
        <dbReference type="Proteomes" id="UP000624244"/>
    </source>
</evidence>
<name>A0A8H5ZLD2_COCSA</name>
<gene>
    <name evidence="1" type="ORF">GGP41_007827</name>
</gene>
<dbReference type="AlphaFoldDB" id="A0A8H5ZLD2"/>
<protein>
    <submittedName>
        <fullName evidence="1">Uncharacterized protein</fullName>
    </submittedName>
</protein>
<comment type="caution">
    <text evidence="1">The sequence shown here is derived from an EMBL/GenBank/DDBJ whole genome shotgun (WGS) entry which is preliminary data.</text>
</comment>